<dbReference type="InterPro" id="IPR003770">
    <property type="entry name" value="MLTG-like"/>
</dbReference>
<name>A0ABV8TZJ8_9ACTN</name>
<dbReference type="EC" id="4.2.2.29" evidence="7"/>
<dbReference type="NCBIfam" id="TIGR00247">
    <property type="entry name" value="endolytic transglycosylase MltG"/>
    <property type="match status" value="1"/>
</dbReference>
<dbReference type="EMBL" id="JBHSDK010000017">
    <property type="protein sequence ID" value="MFC4336238.1"/>
    <property type="molecule type" value="Genomic_DNA"/>
</dbReference>
<keyword evidence="10" id="KW-1185">Reference proteome</keyword>
<feature type="site" description="Important for catalytic activity" evidence="7">
    <location>
        <position position="259"/>
    </location>
</feature>
<evidence type="ECO:0000256" key="5">
    <source>
        <dbReference type="ARBA" id="ARBA00023239"/>
    </source>
</evidence>
<keyword evidence="4 7" id="KW-0472">Membrane</keyword>
<dbReference type="Proteomes" id="UP001595823">
    <property type="component" value="Unassembled WGS sequence"/>
</dbReference>
<dbReference type="Pfam" id="PF02618">
    <property type="entry name" value="YceG"/>
    <property type="match status" value="1"/>
</dbReference>
<dbReference type="PANTHER" id="PTHR30518:SF2">
    <property type="entry name" value="ENDOLYTIC MUREIN TRANSGLYCOSYLASE"/>
    <property type="match status" value="1"/>
</dbReference>
<comment type="subcellular location">
    <subcellularLocation>
        <location evidence="7">Cell membrane</location>
        <topology evidence="7">Single-pass membrane protein</topology>
    </subcellularLocation>
</comment>
<feature type="compositionally biased region" description="Basic and acidic residues" evidence="8">
    <location>
        <begin position="1"/>
        <end position="14"/>
    </location>
</feature>
<keyword evidence="3 7" id="KW-1133">Transmembrane helix</keyword>
<reference evidence="10" key="1">
    <citation type="journal article" date="2019" name="Int. J. Syst. Evol. Microbiol.">
        <title>The Global Catalogue of Microorganisms (GCM) 10K type strain sequencing project: providing services to taxonomists for standard genome sequencing and annotation.</title>
        <authorList>
            <consortium name="The Broad Institute Genomics Platform"/>
            <consortium name="The Broad Institute Genome Sequencing Center for Infectious Disease"/>
            <person name="Wu L."/>
            <person name="Ma J."/>
        </authorList>
    </citation>
    <scope>NUCLEOTIDE SEQUENCE [LARGE SCALE GENOMIC DNA]</scope>
    <source>
        <strain evidence="10">IBRC-M 10908</strain>
    </source>
</reference>
<dbReference type="HAMAP" id="MF_02065">
    <property type="entry name" value="MltG"/>
    <property type="match status" value="1"/>
</dbReference>
<feature type="region of interest" description="Disordered" evidence="8">
    <location>
        <begin position="1"/>
        <end position="21"/>
    </location>
</feature>
<keyword evidence="5 7" id="KW-0456">Lyase</keyword>
<comment type="caution">
    <text evidence="9">The sequence shown here is derived from an EMBL/GenBank/DDBJ whole genome shotgun (WGS) entry which is preliminary data.</text>
</comment>
<accession>A0ABV8TZJ8</accession>
<evidence type="ECO:0000256" key="3">
    <source>
        <dbReference type="ARBA" id="ARBA00022989"/>
    </source>
</evidence>
<organism evidence="9 10">
    <name type="scientific">Salininema proteolyticum</name>
    <dbReference type="NCBI Taxonomy" id="1607685"/>
    <lineage>
        <taxon>Bacteria</taxon>
        <taxon>Bacillati</taxon>
        <taxon>Actinomycetota</taxon>
        <taxon>Actinomycetes</taxon>
        <taxon>Glycomycetales</taxon>
        <taxon>Glycomycetaceae</taxon>
        <taxon>Salininema</taxon>
    </lineage>
</organism>
<keyword evidence="6 7" id="KW-0961">Cell wall biogenesis/degradation</keyword>
<keyword evidence="2 7" id="KW-0812">Transmembrane</keyword>
<evidence type="ECO:0000313" key="9">
    <source>
        <dbReference type="EMBL" id="MFC4336238.1"/>
    </source>
</evidence>
<evidence type="ECO:0000256" key="7">
    <source>
        <dbReference type="HAMAP-Rule" id="MF_02065"/>
    </source>
</evidence>
<sequence length="389" mass="42499">MLDEFTSERDDNEPRRHRRKESKSSVVAMALVVILLGGIGVGGWWAYENYVKDFLGGEDYEGDGNGEEVQFEVKEGELVSDIAFNLEEAGIVASSKAFVKAAEDSGSEARGIQVGVYPMEMEMSAQSALDVLVDPDNIVTDGVTIKEGERTFQIYAKLSEKYGVPVEDFEAAAEDPEALGVAGYWFEDFDENTVVSLEGFLFPATYDFSEDMSADAMLKAMVAKFNAEVDRIGFVDQVQNELGIEPWKALQIASVVQYESGRAEDDAKIARVFYNRIYDENAIPEIGGKRMQTDASLSYGSELAGEGQVTSGDLTKEQLYDESNEWSTHANEGYMPSAISNPGAAALEAAAKPADGDWLYFVTTADTGEALFAETNAEHEENIAKSGHD</sequence>
<evidence type="ECO:0000256" key="2">
    <source>
        <dbReference type="ARBA" id="ARBA00022692"/>
    </source>
</evidence>
<comment type="similarity">
    <text evidence="7">Belongs to the transglycosylase MltG family.</text>
</comment>
<evidence type="ECO:0000256" key="8">
    <source>
        <dbReference type="SAM" id="MobiDB-lite"/>
    </source>
</evidence>
<protein>
    <recommendedName>
        <fullName evidence="7">Endolytic murein transglycosylase</fullName>
        <ecNumber evidence="7">4.2.2.29</ecNumber>
    </recommendedName>
    <alternativeName>
        <fullName evidence="7">Peptidoglycan lytic transglycosylase</fullName>
    </alternativeName>
    <alternativeName>
        <fullName evidence="7">Peptidoglycan polymerization terminase</fullName>
    </alternativeName>
</protein>
<gene>
    <name evidence="7 9" type="primary">mltG</name>
    <name evidence="9" type="ORF">ACFPET_13605</name>
</gene>
<dbReference type="PANTHER" id="PTHR30518">
    <property type="entry name" value="ENDOLYTIC MUREIN TRANSGLYCOSYLASE"/>
    <property type="match status" value="1"/>
</dbReference>
<proteinExistence type="inferred from homology"/>
<dbReference type="RefSeq" id="WP_380621931.1">
    <property type="nucleotide sequence ID" value="NZ_JBHSDK010000017.1"/>
</dbReference>
<dbReference type="Gene3D" id="3.30.1490.480">
    <property type="entry name" value="Endolytic murein transglycosylase"/>
    <property type="match status" value="1"/>
</dbReference>
<comment type="catalytic activity">
    <reaction evidence="7">
        <text>a peptidoglycan chain = a peptidoglycan chain with N-acetyl-1,6-anhydromuramyl-[peptide] at the reducing end + a peptidoglycan chain with N-acetylglucosamine at the non-reducing end.</text>
        <dbReference type="EC" id="4.2.2.29"/>
    </reaction>
</comment>
<evidence type="ECO:0000256" key="4">
    <source>
        <dbReference type="ARBA" id="ARBA00023136"/>
    </source>
</evidence>
<keyword evidence="1 7" id="KW-1003">Cell membrane</keyword>
<evidence type="ECO:0000313" key="10">
    <source>
        <dbReference type="Proteomes" id="UP001595823"/>
    </source>
</evidence>
<feature type="transmembrane region" description="Helical" evidence="7">
    <location>
        <begin position="25"/>
        <end position="47"/>
    </location>
</feature>
<comment type="function">
    <text evidence="7">Functions as a peptidoglycan terminase that cleaves nascent peptidoglycan strands endolytically to terminate their elongation.</text>
</comment>
<evidence type="ECO:0000256" key="1">
    <source>
        <dbReference type="ARBA" id="ARBA00022475"/>
    </source>
</evidence>
<evidence type="ECO:0000256" key="6">
    <source>
        <dbReference type="ARBA" id="ARBA00023316"/>
    </source>
</evidence>